<evidence type="ECO:0000259" key="1">
    <source>
        <dbReference type="Pfam" id="PF00561"/>
    </source>
</evidence>
<dbReference type="GO" id="GO:0016020">
    <property type="term" value="C:membrane"/>
    <property type="evidence" value="ECO:0007669"/>
    <property type="project" value="TreeGrafter"/>
</dbReference>
<evidence type="ECO:0000313" key="2">
    <source>
        <dbReference type="EMBL" id="QEM83854.1"/>
    </source>
</evidence>
<evidence type="ECO:0000313" key="3">
    <source>
        <dbReference type="Proteomes" id="UP000324285"/>
    </source>
</evidence>
<protein>
    <submittedName>
        <fullName evidence="2">Alpha/beta hydrolase</fullName>
    </submittedName>
</protein>
<dbReference type="InterPro" id="IPR000073">
    <property type="entry name" value="AB_hydrolase_1"/>
</dbReference>
<feature type="domain" description="AB hydrolase-1" evidence="1">
    <location>
        <begin position="27"/>
        <end position="256"/>
    </location>
</feature>
<keyword evidence="3" id="KW-1185">Reference proteome</keyword>
<accession>A0A5C1NKG4</accession>
<dbReference type="Pfam" id="PF00561">
    <property type="entry name" value="Abhydrolase_1"/>
    <property type="match status" value="1"/>
</dbReference>
<dbReference type="PANTHER" id="PTHR43798">
    <property type="entry name" value="MONOACYLGLYCEROL LIPASE"/>
    <property type="match status" value="1"/>
</dbReference>
<gene>
    <name evidence="2" type="ORF">E4T21_01315</name>
</gene>
<dbReference type="PRINTS" id="PR00111">
    <property type="entry name" value="ABHYDROLASE"/>
</dbReference>
<dbReference type="GO" id="GO:0016787">
    <property type="term" value="F:hydrolase activity"/>
    <property type="evidence" value="ECO:0007669"/>
    <property type="project" value="UniProtKB-KW"/>
</dbReference>
<dbReference type="PANTHER" id="PTHR43798:SF33">
    <property type="entry name" value="HYDROLASE, PUTATIVE (AFU_ORTHOLOGUE AFUA_2G14860)-RELATED"/>
    <property type="match status" value="1"/>
</dbReference>
<reference evidence="2" key="1">
    <citation type="submission" date="2021-02" db="EMBL/GenBank/DDBJ databases">
        <title>Strain Y2R2, a novel species of the genus Halomonas.</title>
        <authorList>
            <person name="Huang H."/>
        </authorList>
    </citation>
    <scope>NUCLEOTIDE SEQUENCE</scope>
    <source>
        <strain evidence="2">Y2R2</strain>
    </source>
</reference>
<name>A0A5C1NKG4_9GAMM</name>
<keyword evidence="2" id="KW-0378">Hydrolase</keyword>
<proteinExistence type="predicted"/>
<dbReference type="EMBL" id="CP038437">
    <property type="protein sequence ID" value="QEM83854.1"/>
    <property type="molecule type" value="Genomic_DNA"/>
</dbReference>
<dbReference type="OrthoDB" id="9779853at2"/>
<dbReference type="SUPFAM" id="SSF53474">
    <property type="entry name" value="alpha/beta-Hydrolases"/>
    <property type="match status" value="1"/>
</dbReference>
<dbReference type="Gene3D" id="3.40.50.1820">
    <property type="entry name" value="alpha/beta hydrolase"/>
    <property type="match status" value="1"/>
</dbReference>
<dbReference type="InterPro" id="IPR000639">
    <property type="entry name" value="Epox_hydrolase-like"/>
</dbReference>
<dbReference type="KEGG" id="hbh:E4T21_01315"/>
<dbReference type="AlphaFoldDB" id="A0A5C1NKG4"/>
<organism evidence="2 3">
    <name type="scientific">Halomonas binhaiensis</name>
    <dbReference type="NCBI Taxonomy" id="2562282"/>
    <lineage>
        <taxon>Bacteria</taxon>
        <taxon>Pseudomonadati</taxon>
        <taxon>Pseudomonadota</taxon>
        <taxon>Gammaproteobacteria</taxon>
        <taxon>Oceanospirillales</taxon>
        <taxon>Halomonadaceae</taxon>
        <taxon>Halomonas</taxon>
    </lineage>
</organism>
<dbReference type="InterPro" id="IPR050266">
    <property type="entry name" value="AB_hydrolase_sf"/>
</dbReference>
<sequence>MISQYAIPSSLALAEGRQSWRESGEGPAIVLLHGISSGAASWAPLTAHLNGYRVLAWDAPGYADSQPLSGAHPSAGDYARRLDAWLESLGIERCVLVGHSLGAMMASAYTALRPERLAGVVLADPALGYRDADADKRDEVYRSRWTMLAEQGHEAYAAARAPRLLRDDANPDDIARVREGMQRLHVEGFAQASWMLANDALEGYLNGSTLNVPAIVLCGDEDRITTPQASRALAERLDLPYHAIAHAGHASYIDAPQAFAAVVDTFSRPLLETP</sequence>
<dbReference type="Proteomes" id="UP000324285">
    <property type="component" value="Chromosome"/>
</dbReference>
<dbReference type="PRINTS" id="PR00412">
    <property type="entry name" value="EPOXHYDRLASE"/>
</dbReference>
<dbReference type="InterPro" id="IPR029058">
    <property type="entry name" value="AB_hydrolase_fold"/>
</dbReference>